<dbReference type="EMBL" id="MT141711">
    <property type="protein sequence ID" value="QJA69503.1"/>
    <property type="molecule type" value="Genomic_DNA"/>
</dbReference>
<gene>
    <name evidence="1" type="ORF">MM415A04519_0006</name>
    <name evidence="2" type="ORF">MM415B02231_0004</name>
</gene>
<organism evidence="1">
    <name type="scientific">viral metagenome</name>
    <dbReference type="NCBI Taxonomy" id="1070528"/>
    <lineage>
        <taxon>unclassified sequences</taxon>
        <taxon>metagenomes</taxon>
        <taxon>organismal metagenomes</taxon>
    </lineage>
</organism>
<dbReference type="AlphaFoldDB" id="A0A6M3JHT9"/>
<evidence type="ECO:0000313" key="1">
    <source>
        <dbReference type="EMBL" id="QJA69503.1"/>
    </source>
</evidence>
<name>A0A6M3JHT9_9ZZZZ</name>
<reference evidence="1" key="1">
    <citation type="submission" date="2020-03" db="EMBL/GenBank/DDBJ databases">
        <title>The deep terrestrial virosphere.</title>
        <authorList>
            <person name="Holmfeldt K."/>
            <person name="Nilsson E."/>
            <person name="Simone D."/>
            <person name="Lopez-Fernandez M."/>
            <person name="Wu X."/>
            <person name="de Brujin I."/>
            <person name="Lundin D."/>
            <person name="Andersson A."/>
            <person name="Bertilsson S."/>
            <person name="Dopson M."/>
        </authorList>
    </citation>
    <scope>NUCLEOTIDE SEQUENCE</scope>
    <source>
        <strain evidence="1">MM415A04519</strain>
        <strain evidence="2">MM415B02231</strain>
    </source>
</reference>
<protein>
    <submittedName>
        <fullName evidence="1">Uncharacterized protein</fullName>
    </submittedName>
</protein>
<dbReference type="EMBL" id="MT142568">
    <property type="protein sequence ID" value="QJA85333.1"/>
    <property type="molecule type" value="Genomic_DNA"/>
</dbReference>
<proteinExistence type="predicted"/>
<accession>A0A6M3JHT9</accession>
<sequence length="54" mass="6075">MKITICTNPNEFPTIVIEGETQETGKYGNFLSPKDVAEAFIDIKKKLSKQEEAE</sequence>
<evidence type="ECO:0000313" key="2">
    <source>
        <dbReference type="EMBL" id="QJA85333.1"/>
    </source>
</evidence>